<dbReference type="PANTHER" id="PTHR10188:SF42">
    <property type="entry name" value="SI:CH211-256M1.8"/>
    <property type="match status" value="1"/>
</dbReference>
<dbReference type="GO" id="GO:0016787">
    <property type="term" value="F:hydrolase activity"/>
    <property type="evidence" value="ECO:0007669"/>
    <property type="project" value="InterPro"/>
</dbReference>
<dbReference type="InterPro" id="IPR029055">
    <property type="entry name" value="Ntn_hydrolases_N"/>
</dbReference>
<dbReference type="PANTHER" id="PTHR10188">
    <property type="entry name" value="L-ASPARAGINASE"/>
    <property type="match status" value="1"/>
</dbReference>
<comment type="similarity">
    <text evidence="1">Belongs to the Ntn-hydrolase family.</text>
</comment>
<name>A0A915J7G3_ROMCU</name>
<evidence type="ECO:0000313" key="4">
    <source>
        <dbReference type="WBParaSite" id="nRc.2.0.1.t21689-RA"/>
    </source>
</evidence>
<evidence type="ECO:0000313" key="3">
    <source>
        <dbReference type="Proteomes" id="UP000887565"/>
    </source>
</evidence>
<dbReference type="GO" id="GO:0033345">
    <property type="term" value="P:L-asparagine catabolic process via L-aspartate"/>
    <property type="evidence" value="ECO:0007669"/>
    <property type="project" value="TreeGrafter"/>
</dbReference>
<organism evidence="3 4">
    <name type="scientific">Romanomermis culicivorax</name>
    <name type="common">Nematode worm</name>
    <dbReference type="NCBI Taxonomy" id="13658"/>
    <lineage>
        <taxon>Eukaryota</taxon>
        <taxon>Metazoa</taxon>
        <taxon>Ecdysozoa</taxon>
        <taxon>Nematoda</taxon>
        <taxon>Enoplea</taxon>
        <taxon>Dorylaimia</taxon>
        <taxon>Mermithida</taxon>
        <taxon>Mermithoidea</taxon>
        <taxon>Mermithidae</taxon>
        <taxon>Romanomermis</taxon>
    </lineage>
</organism>
<dbReference type="Proteomes" id="UP000887565">
    <property type="component" value="Unplaced"/>
</dbReference>
<dbReference type="InterPro" id="IPR000246">
    <property type="entry name" value="Peptidase_T2"/>
</dbReference>
<evidence type="ECO:0000256" key="2">
    <source>
        <dbReference type="PIRSR" id="PIRSR600246-2"/>
    </source>
</evidence>
<accession>A0A915J7G3</accession>
<feature type="binding site" evidence="2">
    <location>
        <begin position="32"/>
        <end position="35"/>
    </location>
    <ligand>
        <name>substrate</name>
    </ligand>
</feature>
<proteinExistence type="inferred from homology"/>
<dbReference type="WBParaSite" id="nRc.2.0.1.t21689-RA">
    <property type="protein sequence ID" value="nRc.2.0.1.t21689-RA"/>
    <property type="gene ID" value="nRc.2.0.1.g21689"/>
</dbReference>
<reference evidence="4" key="1">
    <citation type="submission" date="2022-11" db="UniProtKB">
        <authorList>
            <consortium name="WormBaseParasite"/>
        </authorList>
    </citation>
    <scope>IDENTIFICATION</scope>
</reference>
<sequence length="49" mass="5124">MVHELDPLGRVGDSCIVGAGFYADKNVAVTGTGNGDVFVKKQTCVRVAQ</sequence>
<dbReference type="AlphaFoldDB" id="A0A915J7G3"/>
<dbReference type="GO" id="GO:0005737">
    <property type="term" value="C:cytoplasm"/>
    <property type="evidence" value="ECO:0007669"/>
    <property type="project" value="TreeGrafter"/>
</dbReference>
<protein>
    <submittedName>
        <fullName evidence="4">Uncharacterized protein</fullName>
    </submittedName>
</protein>
<dbReference type="Gene3D" id="3.60.20.30">
    <property type="entry name" value="(Glycosyl)asparaginase"/>
    <property type="match status" value="1"/>
</dbReference>
<dbReference type="SUPFAM" id="SSF56235">
    <property type="entry name" value="N-terminal nucleophile aminohydrolases (Ntn hydrolases)"/>
    <property type="match status" value="1"/>
</dbReference>
<feature type="binding site" evidence="2">
    <location>
        <begin position="10"/>
        <end position="13"/>
    </location>
    <ligand>
        <name>substrate</name>
    </ligand>
</feature>
<dbReference type="Pfam" id="PF01112">
    <property type="entry name" value="Asparaginase_2"/>
    <property type="match status" value="1"/>
</dbReference>
<evidence type="ECO:0000256" key="1">
    <source>
        <dbReference type="ARBA" id="ARBA00010872"/>
    </source>
</evidence>
<keyword evidence="3" id="KW-1185">Reference proteome</keyword>